<evidence type="ECO:0000256" key="3">
    <source>
        <dbReference type="SAM" id="MobiDB-lite"/>
    </source>
</evidence>
<feature type="region of interest" description="Disordered" evidence="3">
    <location>
        <begin position="1"/>
        <end position="33"/>
    </location>
</feature>
<reference evidence="5 6" key="2">
    <citation type="submission" date="2023-10" db="EMBL/GenBank/DDBJ databases">
        <authorList>
            <person name="Han X.F."/>
        </authorList>
    </citation>
    <scope>NUCLEOTIDE SEQUENCE [LARGE SCALE GENOMIC DNA]</scope>
    <source>
        <strain evidence="5 6">KCTC 39840</strain>
    </source>
</reference>
<dbReference type="SUPFAM" id="SSF52540">
    <property type="entry name" value="P-loop containing nucleoside triphosphate hydrolases"/>
    <property type="match status" value="1"/>
</dbReference>
<feature type="compositionally biased region" description="Low complexity" evidence="3">
    <location>
        <begin position="14"/>
        <end position="31"/>
    </location>
</feature>
<name>A0ABU4HXG6_9ACTN</name>
<keyword evidence="4" id="KW-1133">Transmembrane helix</keyword>
<feature type="transmembrane region" description="Helical" evidence="4">
    <location>
        <begin position="41"/>
        <end position="61"/>
    </location>
</feature>
<keyword evidence="4" id="KW-0812">Transmembrane</keyword>
<sequence length="267" mass="27174">MSAHAAPIDHRAARGGSPAAATQAAPGRAAAVPPPATATPLVAVCGLCGGAGATTLAYLLARAHARETRARVLVCDTGGPSGGLVAYAGARTARSLPRIADAVAAHAPLGDALFAHAADGLRVMASRPALESGADPRGLARVLHDARSAHELTVVDCGLPVSAIEQQVIATASHVAWVLPATVGGLRRARPLLDLLGIDSARRELVVAREDLGGSAAATDELRALAERRDAALVLMPHVPDLGEHPAEEALEEAGLTLDAIRMEVTR</sequence>
<accession>A0ABU4HXG6</accession>
<evidence type="ECO:0000313" key="5">
    <source>
        <dbReference type="EMBL" id="MDW5597554.1"/>
    </source>
</evidence>
<evidence type="ECO:0000313" key="6">
    <source>
        <dbReference type="Proteomes" id="UP001284601"/>
    </source>
</evidence>
<comment type="caution">
    <text evidence="5">The sequence shown here is derived from an EMBL/GenBank/DDBJ whole genome shotgun (WGS) entry which is preliminary data.</text>
</comment>
<evidence type="ECO:0008006" key="7">
    <source>
        <dbReference type="Google" id="ProtNLM"/>
    </source>
</evidence>
<organism evidence="5 6">
    <name type="scientific">Conexibacter stalactiti</name>
    <dbReference type="NCBI Taxonomy" id="1940611"/>
    <lineage>
        <taxon>Bacteria</taxon>
        <taxon>Bacillati</taxon>
        <taxon>Actinomycetota</taxon>
        <taxon>Thermoleophilia</taxon>
        <taxon>Solirubrobacterales</taxon>
        <taxon>Conexibacteraceae</taxon>
        <taxon>Conexibacter</taxon>
    </lineage>
</organism>
<gene>
    <name evidence="5" type="ORF">R7226_24605</name>
</gene>
<proteinExistence type="predicted"/>
<keyword evidence="1" id="KW-0547">Nucleotide-binding</keyword>
<evidence type="ECO:0000256" key="4">
    <source>
        <dbReference type="SAM" id="Phobius"/>
    </source>
</evidence>
<dbReference type="InterPro" id="IPR050625">
    <property type="entry name" value="ParA/MinD_ATPase"/>
</dbReference>
<dbReference type="PANTHER" id="PTHR43384">
    <property type="entry name" value="SEPTUM SITE-DETERMINING PROTEIN MIND HOMOLOG, CHLOROPLASTIC-RELATED"/>
    <property type="match status" value="1"/>
</dbReference>
<dbReference type="PANTHER" id="PTHR43384:SF6">
    <property type="entry name" value="SEPTUM SITE-DETERMINING PROTEIN MIND HOMOLOG, CHLOROPLASTIC"/>
    <property type="match status" value="1"/>
</dbReference>
<evidence type="ECO:0000256" key="2">
    <source>
        <dbReference type="ARBA" id="ARBA00022840"/>
    </source>
</evidence>
<protein>
    <recommendedName>
        <fullName evidence="7">CobQ/CobB/MinD/ParA nucleotide binding domain-containing protein</fullName>
    </recommendedName>
</protein>
<dbReference type="EMBL" id="JAWSTH010000093">
    <property type="protein sequence ID" value="MDW5597554.1"/>
    <property type="molecule type" value="Genomic_DNA"/>
</dbReference>
<dbReference type="Proteomes" id="UP001284601">
    <property type="component" value="Unassembled WGS sequence"/>
</dbReference>
<dbReference type="RefSeq" id="WP_318600020.1">
    <property type="nucleotide sequence ID" value="NZ_JAWSTH010000093.1"/>
</dbReference>
<dbReference type="InterPro" id="IPR027417">
    <property type="entry name" value="P-loop_NTPase"/>
</dbReference>
<dbReference type="Gene3D" id="3.40.50.300">
    <property type="entry name" value="P-loop containing nucleotide triphosphate hydrolases"/>
    <property type="match status" value="1"/>
</dbReference>
<keyword evidence="6" id="KW-1185">Reference proteome</keyword>
<evidence type="ECO:0000256" key="1">
    <source>
        <dbReference type="ARBA" id="ARBA00022741"/>
    </source>
</evidence>
<reference evidence="6" key="1">
    <citation type="submission" date="2023-07" db="EMBL/GenBank/DDBJ databases">
        <title>Conexibacter stalactiti sp. nov., isolated from stalactites in a lava cave and emended description of the genus Conexibacter.</title>
        <authorList>
            <person name="Lee S.D."/>
        </authorList>
    </citation>
    <scope>NUCLEOTIDE SEQUENCE [LARGE SCALE GENOMIC DNA]</scope>
    <source>
        <strain evidence="6">KCTC 39840</strain>
    </source>
</reference>
<keyword evidence="2" id="KW-0067">ATP-binding</keyword>
<keyword evidence="4" id="KW-0472">Membrane</keyword>